<evidence type="ECO:0000313" key="3">
    <source>
        <dbReference type="Proteomes" id="UP000178406"/>
    </source>
</evidence>
<evidence type="ECO:0000256" key="1">
    <source>
        <dbReference type="SAM" id="MobiDB-lite"/>
    </source>
</evidence>
<accession>A0A1F5WH30</accession>
<dbReference type="Proteomes" id="UP000178406">
    <property type="component" value="Unassembled WGS sequence"/>
</dbReference>
<protein>
    <submittedName>
        <fullName evidence="2">Uncharacterized protein</fullName>
    </submittedName>
</protein>
<organism evidence="2 3">
    <name type="scientific">Candidatus Giovannonibacteria bacterium RIFCSPHIGHO2_02_FULL_46_20</name>
    <dbReference type="NCBI Taxonomy" id="1798338"/>
    <lineage>
        <taxon>Bacteria</taxon>
        <taxon>Candidatus Giovannoniibacteriota</taxon>
    </lineage>
</organism>
<comment type="caution">
    <text evidence="2">The sequence shown here is derived from an EMBL/GenBank/DDBJ whole genome shotgun (WGS) entry which is preliminary data.</text>
</comment>
<dbReference type="STRING" id="1798338.A3J56_01405"/>
<dbReference type="EMBL" id="MFHQ01000001">
    <property type="protein sequence ID" value="OGF74880.1"/>
    <property type="molecule type" value="Genomic_DNA"/>
</dbReference>
<proteinExistence type="predicted"/>
<name>A0A1F5WH30_9BACT</name>
<feature type="region of interest" description="Disordered" evidence="1">
    <location>
        <begin position="240"/>
        <end position="299"/>
    </location>
</feature>
<evidence type="ECO:0000313" key="2">
    <source>
        <dbReference type="EMBL" id="OGF74880.1"/>
    </source>
</evidence>
<reference evidence="2 3" key="1">
    <citation type="journal article" date="2016" name="Nat. Commun.">
        <title>Thousands of microbial genomes shed light on interconnected biogeochemical processes in an aquifer system.</title>
        <authorList>
            <person name="Anantharaman K."/>
            <person name="Brown C.T."/>
            <person name="Hug L.A."/>
            <person name="Sharon I."/>
            <person name="Castelle C.J."/>
            <person name="Probst A.J."/>
            <person name="Thomas B.C."/>
            <person name="Singh A."/>
            <person name="Wilkins M.J."/>
            <person name="Karaoz U."/>
            <person name="Brodie E.L."/>
            <person name="Williams K.H."/>
            <person name="Hubbard S.S."/>
            <person name="Banfield J.F."/>
        </authorList>
    </citation>
    <scope>NUCLEOTIDE SEQUENCE [LARGE SCALE GENOMIC DNA]</scope>
</reference>
<dbReference type="AlphaFoldDB" id="A0A1F5WH30"/>
<gene>
    <name evidence="2" type="ORF">A3J56_01405</name>
</gene>
<sequence length="577" mass="63603">MNTLIKNIISKHAVGIVLFLVMALGGVAYPRPAHAIPVKVIANIVQIPFDTIIAINQQMDTISTIIQEIKDKVLDPLAWVRSKVELAKQTNRIVSQIQNGRIETGLGLFVQDWQLVGELQRRKAANSFIRDLSSSQVDPAFKNTLLRSFRTNPYGNQSVFNRLRPTFKDDVSSYPGCEDGSCDTRAFLNDFSKGGWLGFQSLTNNPAHNPFTAYNILLQDKTEREERAKQAALDEARASQGFLGTQDCPPEPAEEPLVPEDGPMSSEPDLLTPEEGPMSSAEQPPEEFVGPPEPPKEESIIDTIGTAFKTARCKITRPGSSVAQDLFGALQGSEKVLSEIDEFSELVGSILGLTTGVRDRGLVSHNLESARSRIEESDRLEASRTFTQAIAEAQRALESVDDIYRQKQITRDKNSTLIAEFERLVARSAQCPDLASFAEDSLSEAQDRQRQLDEEIGVGGTLGTFARGGAHVQNLAKKLADAQFLVKIIENNGISVPNDQISQNLRDAFDRLENDPQNDNAQGRVREARGWLEISVAELQTVMIPFRGGINGFLAELRQVESGIRQVASSNRTCNLF</sequence>